<evidence type="ECO:0000259" key="2">
    <source>
        <dbReference type="Pfam" id="PF18545"/>
    </source>
</evidence>
<dbReference type="Pfam" id="PF18545">
    <property type="entry name" value="HalOD1"/>
    <property type="match status" value="1"/>
</dbReference>
<dbReference type="EMBL" id="CP058531">
    <property type="protein sequence ID" value="QLG29969.1"/>
    <property type="molecule type" value="Genomic_DNA"/>
</dbReference>
<dbReference type="OrthoDB" id="199137at2157"/>
<protein>
    <recommendedName>
        <fullName evidence="2">Halobacterial output domain-containing protein</fullName>
    </recommendedName>
</protein>
<keyword evidence="4" id="KW-1185">Reference proteome</keyword>
<feature type="region of interest" description="Disordered" evidence="1">
    <location>
        <begin position="1"/>
        <end position="20"/>
    </location>
</feature>
<feature type="domain" description="Halobacterial output" evidence="2">
    <location>
        <begin position="25"/>
        <end position="97"/>
    </location>
</feature>
<evidence type="ECO:0000313" key="4">
    <source>
        <dbReference type="Proteomes" id="UP000509750"/>
    </source>
</evidence>
<dbReference type="KEGG" id="halg:HUG10_20150"/>
<gene>
    <name evidence="3" type="ORF">HUG10_20150</name>
</gene>
<dbReference type="AlphaFoldDB" id="A0A7D5GZY5"/>
<sequence length="106" mass="11710">MEHRNPVVYPTSSPSLGEEYELSPDESVSIAIIEVVSATEHCSPESLPPLYETLDPDALDNLIESWEKNTARQSGQVSFEYSNSLVTVDDHDSILVEARSESLDTV</sequence>
<accession>A0A7D5GZY5</accession>
<evidence type="ECO:0000313" key="3">
    <source>
        <dbReference type="EMBL" id="QLG29969.1"/>
    </source>
</evidence>
<dbReference type="InterPro" id="IPR040624">
    <property type="entry name" value="HalOD1"/>
</dbReference>
<organism evidence="3 4">
    <name type="scientific">Halorarum halophilum</name>
    <dbReference type="NCBI Taxonomy" id="2743090"/>
    <lineage>
        <taxon>Archaea</taxon>
        <taxon>Methanobacteriati</taxon>
        <taxon>Methanobacteriota</taxon>
        <taxon>Stenosarchaea group</taxon>
        <taxon>Halobacteria</taxon>
        <taxon>Halobacteriales</taxon>
        <taxon>Haloferacaceae</taxon>
        <taxon>Halorarum</taxon>
    </lineage>
</organism>
<geneLocation type="plasmid" evidence="3 4">
    <name>unnamed2</name>
</geneLocation>
<reference evidence="3 4" key="1">
    <citation type="submission" date="2020-07" db="EMBL/GenBank/DDBJ databases">
        <title>Gai3-2, isolated from salt lake.</title>
        <authorList>
            <person name="Cui H."/>
            <person name="Shi X."/>
        </authorList>
    </citation>
    <scope>NUCLEOTIDE SEQUENCE [LARGE SCALE GENOMIC DNA]</scope>
    <source>
        <strain evidence="3 4">Gai3-2</strain>
        <plasmid evidence="3 4">unnamed2</plasmid>
    </source>
</reference>
<proteinExistence type="predicted"/>
<dbReference type="Proteomes" id="UP000509750">
    <property type="component" value="Plasmid unnamed2"/>
</dbReference>
<keyword evidence="3" id="KW-0614">Plasmid</keyword>
<evidence type="ECO:0000256" key="1">
    <source>
        <dbReference type="SAM" id="MobiDB-lite"/>
    </source>
</evidence>
<name>A0A7D5GZY5_9EURY</name>